<sequence>MEDGSYETSAIGRISIVANNVRQDLYYLRMPLHHPLELLQPCWKIGRTLLNDLNPSGSPPYILVLKKHSSIMLALKNHSSIMLVRNLDPVGEVVNGTHVGIRIMIPRIPLTTKEDYPFTFFRKLFPVKPAFGMISNKSQDQTLEKFGIYLPTPKFSHCQFYVVIITVGSVKNVHVLALDSEYKGRKRIYTDNVVYKEIL</sequence>
<dbReference type="AlphaFoldDB" id="A0A0L8HG66"/>
<evidence type="ECO:0000313" key="1">
    <source>
        <dbReference type="EMBL" id="KOF87770.1"/>
    </source>
</evidence>
<dbReference type="OrthoDB" id="7739316at2759"/>
<dbReference type="EMBL" id="KQ418323">
    <property type="protein sequence ID" value="KOF87770.1"/>
    <property type="molecule type" value="Genomic_DNA"/>
</dbReference>
<dbReference type="PANTHER" id="PTHR23274:SF51">
    <property type="entry name" value="OS03G0423850 PROTEIN"/>
    <property type="match status" value="1"/>
</dbReference>
<dbReference type="STRING" id="37653.A0A0L8HG66"/>
<dbReference type="GO" id="GO:0006260">
    <property type="term" value="P:DNA replication"/>
    <property type="evidence" value="ECO:0007669"/>
    <property type="project" value="TreeGrafter"/>
</dbReference>
<dbReference type="PANTHER" id="PTHR23274">
    <property type="entry name" value="DNA HELICASE-RELATED"/>
    <property type="match status" value="1"/>
</dbReference>
<proteinExistence type="predicted"/>
<accession>A0A0L8HG66</accession>
<organism evidence="1">
    <name type="scientific">Octopus bimaculoides</name>
    <name type="common">California two-spotted octopus</name>
    <dbReference type="NCBI Taxonomy" id="37653"/>
    <lineage>
        <taxon>Eukaryota</taxon>
        <taxon>Metazoa</taxon>
        <taxon>Spiralia</taxon>
        <taxon>Lophotrochozoa</taxon>
        <taxon>Mollusca</taxon>
        <taxon>Cephalopoda</taxon>
        <taxon>Coleoidea</taxon>
        <taxon>Octopodiformes</taxon>
        <taxon>Octopoda</taxon>
        <taxon>Incirrata</taxon>
        <taxon>Octopodidae</taxon>
        <taxon>Octopus</taxon>
    </lineage>
</organism>
<reference evidence="1" key="1">
    <citation type="submission" date="2015-07" db="EMBL/GenBank/DDBJ databases">
        <title>MeaNS - Measles Nucleotide Surveillance Program.</title>
        <authorList>
            <person name="Tran T."/>
            <person name="Druce J."/>
        </authorList>
    </citation>
    <scope>NUCLEOTIDE SEQUENCE</scope>
    <source>
        <strain evidence="1">UCB-OBI-ISO-001</strain>
        <tissue evidence="1">Gonad</tissue>
    </source>
</reference>
<protein>
    <submittedName>
        <fullName evidence="1">Uncharacterized protein</fullName>
    </submittedName>
</protein>
<gene>
    <name evidence="1" type="ORF">OCBIM_22016187mg</name>
</gene>
<dbReference type="GO" id="GO:0005657">
    <property type="term" value="C:replication fork"/>
    <property type="evidence" value="ECO:0007669"/>
    <property type="project" value="TreeGrafter"/>
</dbReference>
<name>A0A0L8HG66_OCTBM</name>